<evidence type="ECO:0000256" key="3">
    <source>
        <dbReference type="ARBA" id="ARBA00023163"/>
    </source>
</evidence>
<dbReference type="InterPro" id="IPR050109">
    <property type="entry name" value="HTH-type_TetR-like_transc_reg"/>
</dbReference>
<keyword evidence="2 4" id="KW-0238">DNA-binding</keyword>
<name>A0AA42WCN7_9BURK</name>
<comment type="caution">
    <text evidence="7">The sequence shown here is derived from an EMBL/GenBank/DDBJ whole genome shotgun (WGS) entry which is preliminary data.</text>
</comment>
<proteinExistence type="predicted"/>
<dbReference type="RefSeq" id="WP_280027393.1">
    <property type="nucleotide sequence ID" value="NZ_JAOCKG010000006.1"/>
</dbReference>
<evidence type="ECO:0000259" key="6">
    <source>
        <dbReference type="PROSITE" id="PS50977"/>
    </source>
</evidence>
<dbReference type="PANTHER" id="PTHR30055">
    <property type="entry name" value="HTH-TYPE TRANSCRIPTIONAL REGULATOR RUTR"/>
    <property type="match status" value="1"/>
</dbReference>
<dbReference type="InterPro" id="IPR009057">
    <property type="entry name" value="Homeodomain-like_sf"/>
</dbReference>
<organism evidence="7 8">
    <name type="scientific">Achromobacter marplatensis</name>
    <dbReference type="NCBI Taxonomy" id="470868"/>
    <lineage>
        <taxon>Bacteria</taxon>
        <taxon>Pseudomonadati</taxon>
        <taxon>Pseudomonadota</taxon>
        <taxon>Betaproteobacteria</taxon>
        <taxon>Burkholderiales</taxon>
        <taxon>Alcaligenaceae</taxon>
        <taxon>Achromobacter</taxon>
    </lineage>
</organism>
<gene>
    <name evidence="7" type="ORF">N5K24_15735</name>
</gene>
<keyword evidence="3" id="KW-0804">Transcription</keyword>
<dbReference type="Proteomes" id="UP001161276">
    <property type="component" value="Unassembled WGS sequence"/>
</dbReference>
<dbReference type="SUPFAM" id="SSF46689">
    <property type="entry name" value="Homeodomain-like"/>
    <property type="match status" value="1"/>
</dbReference>
<dbReference type="PRINTS" id="PR00455">
    <property type="entry name" value="HTHTETR"/>
</dbReference>
<evidence type="ECO:0000256" key="1">
    <source>
        <dbReference type="ARBA" id="ARBA00023015"/>
    </source>
</evidence>
<dbReference type="Pfam" id="PF00440">
    <property type="entry name" value="TetR_N"/>
    <property type="match status" value="1"/>
</dbReference>
<dbReference type="Gene3D" id="1.10.357.10">
    <property type="entry name" value="Tetracycline Repressor, domain 2"/>
    <property type="match status" value="1"/>
</dbReference>
<dbReference type="Pfam" id="PF14246">
    <property type="entry name" value="TetR_C_7"/>
    <property type="match status" value="1"/>
</dbReference>
<sequence>MPQTPPTAAPRARGRPARPESEQLAAALEAATWLLLNAGYAATTLEAVAKRAGMAKKTVYRYAANREDLVAQVVRGWTDAFEPVMAQEVQTSAEVLPALARVLDVIAARALSADAVGMFRLLTAEFPAREALLPVYQKNGIERGTAMLGDWLARLGERGLIQIRQPHVTAGLLLSMVIAEPLRQMALGLAPPLPEGSVSDRIQAALALLAASRTGDGPGFALKG</sequence>
<dbReference type="GO" id="GO:0003700">
    <property type="term" value="F:DNA-binding transcription factor activity"/>
    <property type="evidence" value="ECO:0007669"/>
    <property type="project" value="TreeGrafter"/>
</dbReference>
<evidence type="ECO:0000313" key="7">
    <source>
        <dbReference type="EMBL" id="MDH2051856.1"/>
    </source>
</evidence>
<dbReference type="PANTHER" id="PTHR30055:SF238">
    <property type="entry name" value="MYCOFACTOCIN BIOSYNTHESIS TRANSCRIPTIONAL REGULATOR MFTR-RELATED"/>
    <property type="match status" value="1"/>
</dbReference>
<feature type="DNA-binding region" description="H-T-H motif" evidence="4">
    <location>
        <begin position="44"/>
        <end position="63"/>
    </location>
</feature>
<feature type="domain" description="HTH tetR-type" evidence="6">
    <location>
        <begin position="21"/>
        <end position="81"/>
    </location>
</feature>
<dbReference type="PROSITE" id="PS50977">
    <property type="entry name" value="HTH_TETR_2"/>
    <property type="match status" value="1"/>
</dbReference>
<evidence type="ECO:0000256" key="2">
    <source>
        <dbReference type="ARBA" id="ARBA00023125"/>
    </source>
</evidence>
<dbReference type="EMBL" id="JAOCKG010000006">
    <property type="protein sequence ID" value="MDH2051856.1"/>
    <property type="molecule type" value="Genomic_DNA"/>
</dbReference>
<dbReference type="GO" id="GO:0000976">
    <property type="term" value="F:transcription cis-regulatory region binding"/>
    <property type="evidence" value="ECO:0007669"/>
    <property type="project" value="TreeGrafter"/>
</dbReference>
<dbReference type="InterPro" id="IPR039536">
    <property type="entry name" value="TetR_C_Proteobacteria"/>
</dbReference>
<protein>
    <submittedName>
        <fullName evidence="7">TetR/AcrR family transcriptional regulator</fullName>
    </submittedName>
</protein>
<feature type="region of interest" description="Disordered" evidence="5">
    <location>
        <begin position="1"/>
        <end position="20"/>
    </location>
</feature>
<keyword evidence="1" id="KW-0805">Transcription regulation</keyword>
<evidence type="ECO:0000256" key="4">
    <source>
        <dbReference type="PROSITE-ProRule" id="PRU00335"/>
    </source>
</evidence>
<evidence type="ECO:0000256" key="5">
    <source>
        <dbReference type="SAM" id="MobiDB-lite"/>
    </source>
</evidence>
<reference evidence="7" key="1">
    <citation type="submission" date="2022-09" db="EMBL/GenBank/DDBJ databases">
        <title>Intensive care unit water sources are persistently colonized with multi-drug resistant bacteria and are the site of extensive horizontal gene transfer of antibiotic resistance genes.</title>
        <authorList>
            <person name="Diorio-Toth L."/>
        </authorList>
    </citation>
    <scope>NUCLEOTIDE SEQUENCE</scope>
    <source>
        <strain evidence="7">GD03676</strain>
    </source>
</reference>
<dbReference type="InterPro" id="IPR001647">
    <property type="entry name" value="HTH_TetR"/>
</dbReference>
<dbReference type="AlphaFoldDB" id="A0AA42WCN7"/>
<accession>A0AA42WCN7</accession>
<evidence type="ECO:0000313" key="8">
    <source>
        <dbReference type="Proteomes" id="UP001161276"/>
    </source>
</evidence>